<evidence type="ECO:0000313" key="2">
    <source>
        <dbReference type="Proteomes" id="UP001385951"/>
    </source>
</evidence>
<organism evidence="1 2">
    <name type="scientific">Cerrena zonata</name>
    <dbReference type="NCBI Taxonomy" id="2478898"/>
    <lineage>
        <taxon>Eukaryota</taxon>
        <taxon>Fungi</taxon>
        <taxon>Dikarya</taxon>
        <taxon>Basidiomycota</taxon>
        <taxon>Agaricomycotina</taxon>
        <taxon>Agaricomycetes</taxon>
        <taxon>Polyporales</taxon>
        <taxon>Cerrenaceae</taxon>
        <taxon>Cerrena</taxon>
    </lineage>
</organism>
<proteinExistence type="predicted"/>
<name>A0AAW0G9K5_9APHY</name>
<sequence>MLCITANGPRFIYGAAPCLNIHGMMMALIHCSNTRQEFYGNAWLGYTSIPMPTPSPRYLAASPRDVLSDYKSFVAFQVSATNTTYRPISAGDIDYCPTRQD</sequence>
<dbReference type="EMBL" id="JASBNA010000016">
    <property type="protein sequence ID" value="KAK7686628.1"/>
    <property type="molecule type" value="Genomic_DNA"/>
</dbReference>
<comment type="caution">
    <text evidence="1">The sequence shown here is derived from an EMBL/GenBank/DDBJ whole genome shotgun (WGS) entry which is preliminary data.</text>
</comment>
<dbReference type="AlphaFoldDB" id="A0AAW0G9K5"/>
<protein>
    <submittedName>
        <fullName evidence="1">Uncharacterized protein</fullName>
    </submittedName>
</protein>
<reference evidence="1 2" key="1">
    <citation type="submission" date="2022-09" db="EMBL/GenBank/DDBJ databases">
        <authorList>
            <person name="Palmer J.M."/>
        </authorList>
    </citation>
    <scope>NUCLEOTIDE SEQUENCE [LARGE SCALE GENOMIC DNA]</scope>
    <source>
        <strain evidence="1 2">DSM 7382</strain>
    </source>
</reference>
<evidence type="ECO:0000313" key="1">
    <source>
        <dbReference type="EMBL" id="KAK7686628.1"/>
    </source>
</evidence>
<gene>
    <name evidence="1" type="ORF">QCA50_010228</name>
</gene>
<keyword evidence="2" id="KW-1185">Reference proteome</keyword>
<accession>A0AAW0G9K5</accession>
<dbReference type="Proteomes" id="UP001385951">
    <property type="component" value="Unassembled WGS sequence"/>
</dbReference>